<dbReference type="AlphaFoldDB" id="A0A6P1QTY9"/>
<organism evidence="2 3">
    <name type="scientific">Bergeyella cardium</name>
    <dbReference type="NCBI Taxonomy" id="1585976"/>
    <lineage>
        <taxon>Bacteria</taxon>
        <taxon>Pseudomonadati</taxon>
        <taxon>Bacteroidota</taxon>
        <taxon>Flavobacteriia</taxon>
        <taxon>Flavobacteriales</taxon>
        <taxon>Weeksellaceae</taxon>
        <taxon>Bergeyella</taxon>
    </lineage>
</organism>
<dbReference type="EMBL" id="CP029149">
    <property type="protein sequence ID" value="QHN65602.1"/>
    <property type="molecule type" value="Genomic_DNA"/>
</dbReference>
<dbReference type="Pfam" id="PF13558">
    <property type="entry name" value="SbcC_Walker_B"/>
    <property type="match status" value="1"/>
</dbReference>
<evidence type="ECO:0000259" key="1">
    <source>
        <dbReference type="Pfam" id="PF13476"/>
    </source>
</evidence>
<proteinExistence type="predicted"/>
<accession>A0A6P1QTY9</accession>
<dbReference type="KEGG" id="bcad:DBX24_06755"/>
<name>A0A6P1QTY9_9FLAO</name>
<dbReference type="Gene3D" id="3.40.50.300">
    <property type="entry name" value="P-loop containing nucleotide triphosphate hydrolases"/>
    <property type="match status" value="2"/>
</dbReference>
<dbReference type="InterPro" id="IPR038729">
    <property type="entry name" value="Rad50/SbcC_AAA"/>
</dbReference>
<dbReference type="PANTHER" id="PTHR32114">
    <property type="entry name" value="ABC TRANSPORTER ABCH.3"/>
    <property type="match status" value="1"/>
</dbReference>
<dbReference type="GO" id="GO:0006302">
    <property type="term" value="P:double-strand break repair"/>
    <property type="evidence" value="ECO:0007669"/>
    <property type="project" value="InterPro"/>
</dbReference>
<dbReference type="Proteomes" id="UP000464318">
    <property type="component" value="Chromosome"/>
</dbReference>
<gene>
    <name evidence="2" type="ORF">DBX24_06755</name>
</gene>
<dbReference type="GO" id="GO:0016887">
    <property type="term" value="F:ATP hydrolysis activity"/>
    <property type="evidence" value="ECO:0007669"/>
    <property type="project" value="InterPro"/>
</dbReference>
<dbReference type="OrthoDB" id="9795626at2"/>
<dbReference type="SUPFAM" id="SSF52540">
    <property type="entry name" value="P-loop containing nucleoside triphosphate hydrolases"/>
    <property type="match status" value="1"/>
</dbReference>
<dbReference type="Pfam" id="PF13476">
    <property type="entry name" value="AAA_23"/>
    <property type="match status" value="1"/>
</dbReference>
<evidence type="ECO:0000313" key="3">
    <source>
        <dbReference type="Proteomes" id="UP000464318"/>
    </source>
</evidence>
<dbReference type="InterPro" id="IPR027417">
    <property type="entry name" value="P-loop_NTPase"/>
</dbReference>
<dbReference type="RefSeq" id="WP_160224369.1">
    <property type="nucleotide sequence ID" value="NZ_CP029149.1"/>
</dbReference>
<sequence length="1016" mass="118775">MLPLKLIIEGLYSYQQRQTIDFSQLTSAGVFGIFGAVGSGKSSILEAITFALYGETERLNQRDKRTYNMMNLKSNLSYICFEFQNFEEKKFRIIRESKRSSKRFEEVSKTTATFYEWKNNDWLPLDHTNAEKIIGLSYTNFKRTIIIPQGQFKEFIELGAKDRTTMMKEIFSLEKFDLAEKAKLLNERNNTILHHLEGQLKSFEQVTEEQINENKTHLATEKKAFKEISLAFEKITEEYQLLKLLKTDWEALTDKKKKFNTFAQREAEFTQKAQQADQFEAVYKAFYTLLSDERRLKTELQSAQEKRDHQKIELSQTQVNEQKLKNELSSLLPLYENLSKTKEEEQDLVNILQILHLSHSFDILNQRIQKGNKEIEKTEQILEEKKREIEALDKKISEQKALKIDHQLISNLSQWFDKKINLTERKQKQEDRIKEIQNQLNRIDEEMKNIPLFSEGDGGDFKAKLSIEIERLEKQKAELSKKRGQLEVQRELSRFTTALHLGESCPLCGSKEHPNITHFEDVSEALSGVEKEWESIERQLKTLLSQEKDWENSLGKRQSLEEQFQKEDTELKEIDLQISAHHRLFIWEGFSADDFEGFQQKKQQNFEVEKQIEKLESQKLEIQKSQEQETENLGKYRKGLEKITSEASEKKGEILSLEKSLKQLSFDSFENENPSDVEQKLKQIAQQNKGVEEKYQILTEQLSTLSIQLAEQSTRLNDLENRLSELNKSLTTHTDLFRKTMQEHKMQSQQEVEKILAQNINVVEIRKEVESFRVDFKILKNAIEELELKFKGVAFNEEQFVSAEEQFLEKQKEKDTKQSILTKIEAEIERLEKLFAEKKNLIAEHDKIQKRAENLSIMLKLFKGAGFVEYVSSIFLRQLCHHANTRFHRMTRGQLSIQLNENNDFEIIDYLNEGRSRSVKTLSGGQAFQCSLSLALALAESVQTEAKAEKNFFFIDEGFGTQDSESINIIFETLMNLQKENRIVGIISHIEELKERIPLSLSITKDEERGSLIKII</sequence>
<dbReference type="PANTHER" id="PTHR32114:SF2">
    <property type="entry name" value="ABC TRANSPORTER ABCH.3"/>
    <property type="match status" value="1"/>
</dbReference>
<dbReference type="SUPFAM" id="SSF75712">
    <property type="entry name" value="Rad50 coiled-coil Zn hook"/>
    <property type="match status" value="1"/>
</dbReference>
<keyword evidence="3" id="KW-1185">Reference proteome</keyword>
<reference evidence="2 3" key="1">
    <citation type="submission" date="2018-04" db="EMBL/GenBank/DDBJ databases">
        <title>Characteristic and Complete Genome Sequencing of A Novel Member of Infective Endocarditis Causative Bacteria: Bergeyella cardium QL-PH.</title>
        <authorList>
            <person name="Pan H."/>
            <person name="Sun E."/>
            <person name="Zhang Y."/>
        </authorList>
    </citation>
    <scope>NUCLEOTIDE SEQUENCE [LARGE SCALE GENOMIC DNA]</scope>
    <source>
        <strain evidence="2 3">HPQL</strain>
    </source>
</reference>
<feature type="domain" description="Rad50/SbcC-type AAA" evidence="1">
    <location>
        <begin position="5"/>
        <end position="245"/>
    </location>
</feature>
<protein>
    <submittedName>
        <fullName evidence="2">AAA family ATPase</fullName>
    </submittedName>
</protein>
<evidence type="ECO:0000313" key="2">
    <source>
        <dbReference type="EMBL" id="QHN65602.1"/>
    </source>
</evidence>